<dbReference type="CDD" id="cd09019">
    <property type="entry name" value="galactose_mutarotase_like"/>
    <property type="match status" value="1"/>
</dbReference>
<dbReference type="EC" id="5.1.3.3" evidence="4"/>
<evidence type="ECO:0000256" key="11">
    <source>
        <dbReference type="PIRSR" id="PIRSR005096-2"/>
    </source>
</evidence>
<evidence type="ECO:0000256" key="7">
    <source>
        <dbReference type="ARBA" id="ARBA00023277"/>
    </source>
</evidence>
<evidence type="ECO:0000256" key="4">
    <source>
        <dbReference type="ARBA" id="ARBA00013185"/>
    </source>
</evidence>
<dbReference type="Pfam" id="PF01263">
    <property type="entry name" value="Aldose_epim"/>
    <property type="match status" value="1"/>
</dbReference>
<proteinExistence type="inferred from homology"/>
<feature type="active site" description="Proton donor" evidence="10">
    <location>
        <position position="166"/>
    </location>
</feature>
<comment type="caution">
    <text evidence="13">The sequence shown here is derived from an EMBL/GenBank/DDBJ whole genome shotgun (WGS) entry which is preliminary data.</text>
</comment>
<dbReference type="GO" id="GO:0030246">
    <property type="term" value="F:carbohydrate binding"/>
    <property type="evidence" value="ECO:0007669"/>
    <property type="project" value="InterPro"/>
</dbReference>
<evidence type="ECO:0000256" key="8">
    <source>
        <dbReference type="ARBA" id="ARBA00032300"/>
    </source>
</evidence>
<reference evidence="13 14" key="1">
    <citation type="submission" date="2020-07" db="EMBL/GenBank/DDBJ databases">
        <title>Genomic Encyclopedia of Type Strains, Phase IV (KMG-IV): sequencing the most valuable type-strain genomes for metagenomic binning, comparative biology and taxonomic classification.</title>
        <authorList>
            <person name="Goeker M."/>
        </authorList>
    </citation>
    <scope>NUCLEOTIDE SEQUENCE [LARGE SCALE GENOMIC DNA]</scope>
    <source>
        <strain evidence="13 14">DSM 45533</strain>
    </source>
</reference>
<dbReference type="RefSeq" id="WP_181607425.1">
    <property type="nucleotide sequence ID" value="NZ_BAABAM010000001.1"/>
</dbReference>
<feature type="active site" description="Proton acceptor" evidence="10">
    <location>
        <position position="283"/>
    </location>
</feature>
<name>A0A7W0HMM7_9ACTN</name>
<comment type="pathway">
    <text evidence="2">Carbohydrate metabolism; hexose metabolism.</text>
</comment>
<feature type="binding site" evidence="11">
    <location>
        <position position="228"/>
    </location>
    <ligand>
        <name>beta-D-galactose</name>
        <dbReference type="ChEBI" id="CHEBI:27667"/>
    </ligand>
</feature>
<protein>
    <recommendedName>
        <fullName evidence="5">Aldose 1-epimerase</fullName>
        <ecNumber evidence="4">5.1.3.3</ecNumber>
    </recommendedName>
    <alternativeName>
        <fullName evidence="9">Galactose mutarotase</fullName>
    </alternativeName>
    <alternativeName>
        <fullName evidence="8">Type-1 mutarotase</fullName>
    </alternativeName>
</protein>
<keyword evidence="7" id="KW-0119">Carbohydrate metabolism</keyword>
<dbReference type="SUPFAM" id="SSF74650">
    <property type="entry name" value="Galactose mutarotase-like"/>
    <property type="match status" value="1"/>
</dbReference>
<evidence type="ECO:0000256" key="12">
    <source>
        <dbReference type="PIRSR" id="PIRSR005096-3"/>
    </source>
</evidence>
<dbReference type="NCBIfam" id="NF008277">
    <property type="entry name" value="PRK11055.1"/>
    <property type="match status" value="1"/>
</dbReference>
<dbReference type="Gene3D" id="2.70.98.10">
    <property type="match status" value="1"/>
</dbReference>
<accession>A0A7W0HMM7</accession>
<dbReference type="GO" id="GO:0033499">
    <property type="term" value="P:galactose catabolic process via UDP-galactose, Leloir pathway"/>
    <property type="evidence" value="ECO:0007669"/>
    <property type="project" value="TreeGrafter"/>
</dbReference>
<evidence type="ECO:0000256" key="6">
    <source>
        <dbReference type="ARBA" id="ARBA00023235"/>
    </source>
</evidence>
<evidence type="ECO:0000256" key="1">
    <source>
        <dbReference type="ARBA" id="ARBA00001614"/>
    </source>
</evidence>
<keyword evidence="14" id="KW-1185">Reference proteome</keyword>
<evidence type="ECO:0000256" key="5">
    <source>
        <dbReference type="ARBA" id="ARBA00014165"/>
    </source>
</evidence>
<dbReference type="InterPro" id="IPR011013">
    <property type="entry name" value="Gal_mutarotase_sf_dom"/>
</dbReference>
<dbReference type="AlphaFoldDB" id="A0A7W0HMM7"/>
<dbReference type="GO" id="GO:0005737">
    <property type="term" value="C:cytoplasm"/>
    <property type="evidence" value="ECO:0007669"/>
    <property type="project" value="TreeGrafter"/>
</dbReference>
<evidence type="ECO:0000313" key="14">
    <source>
        <dbReference type="Proteomes" id="UP000530928"/>
    </source>
</evidence>
<dbReference type="PIRSF" id="PIRSF005096">
    <property type="entry name" value="GALM"/>
    <property type="match status" value="1"/>
</dbReference>
<feature type="binding site" evidence="12">
    <location>
        <begin position="70"/>
        <end position="71"/>
    </location>
    <ligand>
        <name>beta-D-galactose</name>
        <dbReference type="ChEBI" id="CHEBI:27667"/>
    </ligand>
</feature>
<evidence type="ECO:0000313" key="13">
    <source>
        <dbReference type="EMBL" id="MBA2888910.1"/>
    </source>
</evidence>
<feature type="binding site" evidence="12">
    <location>
        <begin position="166"/>
        <end position="168"/>
    </location>
    <ligand>
        <name>beta-D-galactose</name>
        <dbReference type="ChEBI" id="CHEBI:27667"/>
    </ligand>
</feature>
<dbReference type="GO" id="GO:0004034">
    <property type="term" value="F:aldose 1-epimerase activity"/>
    <property type="evidence" value="ECO:0007669"/>
    <property type="project" value="UniProtKB-EC"/>
</dbReference>
<dbReference type="InterPro" id="IPR014718">
    <property type="entry name" value="GH-type_carb-bd"/>
</dbReference>
<keyword evidence="6 13" id="KW-0413">Isomerase</keyword>
<comment type="similarity">
    <text evidence="3">Belongs to the aldose epimerase family.</text>
</comment>
<evidence type="ECO:0000256" key="9">
    <source>
        <dbReference type="ARBA" id="ARBA00033373"/>
    </source>
</evidence>
<evidence type="ECO:0000256" key="3">
    <source>
        <dbReference type="ARBA" id="ARBA00006206"/>
    </source>
</evidence>
<evidence type="ECO:0000256" key="10">
    <source>
        <dbReference type="PIRSR" id="PIRSR005096-1"/>
    </source>
</evidence>
<dbReference type="PANTHER" id="PTHR10091">
    <property type="entry name" value="ALDOSE-1-EPIMERASE"/>
    <property type="match status" value="1"/>
</dbReference>
<organism evidence="13 14">
    <name type="scientific">Nonomuraea soli</name>
    <dbReference type="NCBI Taxonomy" id="1032476"/>
    <lineage>
        <taxon>Bacteria</taxon>
        <taxon>Bacillati</taxon>
        <taxon>Actinomycetota</taxon>
        <taxon>Actinomycetes</taxon>
        <taxon>Streptosporangiales</taxon>
        <taxon>Streptosporangiaceae</taxon>
        <taxon>Nonomuraea</taxon>
    </lineage>
</organism>
<comment type="catalytic activity">
    <reaction evidence="1">
        <text>alpha-D-glucose = beta-D-glucose</text>
        <dbReference type="Rhea" id="RHEA:10264"/>
        <dbReference type="ChEBI" id="CHEBI:15903"/>
        <dbReference type="ChEBI" id="CHEBI:17925"/>
        <dbReference type="EC" id="5.1.3.3"/>
    </reaction>
</comment>
<evidence type="ECO:0000256" key="2">
    <source>
        <dbReference type="ARBA" id="ARBA00005028"/>
    </source>
</evidence>
<dbReference type="InterPro" id="IPR047215">
    <property type="entry name" value="Galactose_mutarotase-like"/>
</dbReference>
<dbReference type="EMBL" id="JACDUR010000001">
    <property type="protein sequence ID" value="MBA2888910.1"/>
    <property type="molecule type" value="Genomic_DNA"/>
</dbReference>
<dbReference type="InterPro" id="IPR008183">
    <property type="entry name" value="Aldose_1/G6P_1-epimerase"/>
</dbReference>
<dbReference type="InterPro" id="IPR018052">
    <property type="entry name" value="Ald1_epimerase_CS"/>
</dbReference>
<dbReference type="UniPathway" id="UPA00242"/>
<dbReference type="PROSITE" id="PS00545">
    <property type="entry name" value="ALDOSE_1_EPIMERASE"/>
    <property type="match status" value="1"/>
</dbReference>
<dbReference type="Proteomes" id="UP000530928">
    <property type="component" value="Unassembled WGS sequence"/>
</dbReference>
<gene>
    <name evidence="13" type="ORF">HNR30_000245</name>
</gene>
<dbReference type="GO" id="GO:0006006">
    <property type="term" value="P:glucose metabolic process"/>
    <property type="evidence" value="ECO:0007669"/>
    <property type="project" value="TreeGrafter"/>
</dbReference>
<dbReference type="InterPro" id="IPR015443">
    <property type="entry name" value="Aldose_1-epimerase"/>
</dbReference>
<sequence length="320" mass="34752">MKFGTTPDGQPVERIQLSNGRLSVAVLTLGAIIQSIELPDGANVVLGLDSVSDYLERSRYFGAVVGRFGNRIADGAFTLDGVPYELARNNNGHALHGGLRGFDKRVWSASRDGDHAVRLSLVSKDGEEGYPGTMSVSVTYTLDGDELLIAYEATTDAPTVLNLTNHSYFNLADAPDVRGHVLTMEADAYLEVDEGKIPVPGDPVPVAGTPYDFTAPTAIGERLEGRYDHCYVLRPGGGIVVEEPVSGRSMRVRTTEPGVQFYTGHMLDGVVTPYQAFAGFCLETQHFPDSPNRPDFPSTVLRPGEVHRSETGYRFDCNRL</sequence>
<dbReference type="PANTHER" id="PTHR10091:SF0">
    <property type="entry name" value="GALACTOSE MUTAROTASE"/>
    <property type="match status" value="1"/>
</dbReference>